<gene>
    <name evidence="2" type="ORF">GQE99_20905</name>
</gene>
<keyword evidence="2" id="KW-0808">Transferase</keyword>
<evidence type="ECO:0000259" key="1">
    <source>
        <dbReference type="Pfam" id="PF13579"/>
    </source>
</evidence>
<dbReference type="Proteomes" id="UP000467322">
    <property type="component" value="Unassembled WGS sequence"/>
</dbReference>
<dbReference type="GO" id="GO:0016758">
    <property type="term" value="F:hexosyltransferase activity"/>
    <property type="evidence" value="ECO:0007669"/>
    <property type="project" value="TreeGrafter"/>
</dbReference>
<dbReference type="PANTHER" id="PTHR45947:SF3">
    <property type="entry name" value="SULFOQUINOVOSYL TRANSFERASE SQD2"/>
    <property type="match status" value="1"/>
</dbReference>
<comment type="caution">
    <text evidence="2">The sequence shown here is derived from an EMBL/GenBank/DDBJ whole genome shotgun (WGS) entry which is preliminary data.</text>
</comment>
<sequence>MRVLIVGINYRPEVISCAVYTTGLAEDLARQGARVEVVSALPYFPDWRVFDGWRGPVWRRARGPDGIRVVHCPLYVPRKPTGARRVLHHASFALSALPVALWKALRFRPDIVFAVAPGLLSAPTAWLAARAAGARTWLHVQDYEVEAAFATGLLSRGSAAGRLALAFERWVLRRFDRVSTISAPMLAKLPEKGVARARTYELRNWADIARVTPMPEGRSPLKAELGIETRFVALYSGALANKQGLEILPAIARALAHRGDVTVVVCGEGPLRDALMESAEGVANMRFLPLQPIERLSDLLGMADVHLLPQIAGAADLVLPSKLTNMLASGRPVVATAEAGTTLGREVEGAGLLAAPGDGAAAARAVERLLDDPALRYSLGEEARRRALERWDKTAILARFHAELGRLADAPHKMADTHVTKKENA</sequence>
<proteinExistence type="predicted"/>
<dbReference type="InterPro" id="IPR028098">
    <property type="entry name" value="Glyco_trans_4-like_N"/>
</dbReference>
<dbReference type="InterPro" id="IPR050194">
    <property type="entry name" value="Glycosyltransferase_grp1"/>
</dbReference>
<evidence type="ECO:0000313" key="2">
    <source>
        <dbReference type="EMBL" id="MZR15477.1"/>
    </source>
</evidence>
<reference evidence="2 3" key="1">
    <citation type="submission" date="2019-12" db="EMBL/GenBank/DDBJ databases">
        <title>Maritimibacter sp. nov. sp. isolated from sea sand.</title>
        <authorList>
            <person name="Kim J."/>
            <person name="Jeong S.E."/>
            <person name="Jung H.S."/>
            <person name="Jeon C.O."/>
        </authorList>
    </citation>
    <scope>NUCLEOTIDE SEQUENCE [LARGE SCALE GENOMIC DNA]</scope>
    <source>
        <strain evidence="2 3">DP07</strain>
    </source>
</reference>
<keyword evidence="3" id="KW-1185">Reference proteome</keyword>
<dbReference type="Pfam" id="PF13579">
    <property type="entry name" value="Glyco_trans_4_4"/>
    <property type="match status" value="1"/>
</dbReference>
<protein>
    <submittedName>
        <fullName evidence="2">WcaI family glycosyltransferase</fullName>
    </submittedName>
</protein>
<accession>A0A845MAP9</accession>
<dbReference type="CDD" id="cd03794">
    <property type="entry name" value="GT4_WbuB-like"/>
    <property type="match status" value="1"/>
</dbReference>
<organism evidence="2 3">
    <name type="scientific">Maritimibacter harenae</name>
    <dbReference type="NCBI Taxonomy" id="2606218"/>
    <lineage>
        <taxon>Bacteria</taxon>
        <taxon>Pseudomonadati</taxon>
        <taxon>Pseudomonadota</taxon>
        <taxon>Alphaproteobacteria</taxon>
        <taxon>Rhodobacterales</taxon>
        <taxon>Roseobacteraceae</taxon>
        <taxon>Maritimibacter</taxon>
    </lineage>
</organism>
<dbReference type="NCBIfam" id="NF007640">
    <property type="entry name" value="PRK10307.1"/>
    <property type="match status" value="1"/>
</dbReference>
<dbReference type="SUPFAM" id="SSF53756">
    <property type="entry name" value="UDP-Glycosyltransferase/glycogen phosphorylase"/>
    <property type="match status" value="1"/>
</dbReference>
<evidence type="ECO:0000313" key="3">
    <source>
        <dbReference type="Proteomes" id="UP000467322"/>
    </source>
</evidence>
<feature type="domain" description="Glycosyltransferase subfamily 4-like N-terminal" evidence="1">
    <location>
        <begin position="18"/>
        <end position="204"/>
    </location>
</feature>
<dbReference type="EMBL" id="WTUX01000069">
    <property type="protein sequence ID" value="MZR15477.1"/>
    <property type="molecule type" value="Genomic_DNA"/>
</dbReference>
<dbReference type="Pfam" id="PF13692">
    <property type="entry name" value="Glyco_trans_1_4"/>
    <property type="match status" value="1"/>
</dbReference>
<name>A0A845MAP9_9RHOB</name>
<dbReference type="Gene3D" id="3.40.50.2000">
    <property type="entry name" value="Glycogen Phosphorylase B"/>
    <property type="match status" value="2"/>
</dbReference>
<dbReference type="PANTHER" id="PTHR45947">
    <property type="entry name" value="SULFOQUINOVOSYL TRANSFERASE SQD2"/>
    <property type="match status" value="1"/>
</dbReference>
<dbReference type="AlphaFoldDB" id="A0A845MAP9"/>